<dbReference type="PROSITE" id="PS00061">
    <property type="entry name" value="ADH_SHORT"/>
    <property type="match status" value="1"/>
</dbReference>
<dbReference type="OrthoDB" id="9779041at2"/>
<dbReference type="EC" id="4.2.1.47" evidence="4"/>
<dbReference type="InterPro" id="IPR020904">
    <property type="entry name" value="Sc_DH/Rdtase_CS"/>
</dbReference>
<dbReference type="InterPro" id="IPR006368">
    <property type="entry name" value="GDP_Man_deHydtase"/>
</dbReference>
<dbReference type="PANTHER" id="PTHR43715:SF1">
    <property type="entry name" value="GDP-MANNOSE 4,6 DEHYDRATASE"/>
    <property type="match status" value="1"/>
</dbReference>
<comment type="catalytic activity">
    <reaction evidence="1">
        <text>GDP-alpha-D-mannose = GDP-4-dehydro-alpha-D-rhamnose + H2O</text>
        <dbReference type="Rhea" id="RHEA:23820"/>
        <dbReference type="ChEBI" id="CHEBI:15377"/>
        <dbReference type="ChEBI" id="CHEBI:57527"/>
        <dbReference type="ChEBI" id="CHEBI:57964"/>
        <dbReference type="EC" id="4.2.1.47"/>
    </reaction>
</comment>
<reference evidence="9 10" key="1">
    <citation type="submission" date="2015-12" db="EMBL/GenBank/DDBJ databases">
        <title>Genome sequence of Thalassospira lucentensis MCCC 1A02072.</title>
        <authorList>
            <person name="Lu L."/>
            <person name="Lai Q."/>
            <person name="Shao Z."/>
            <person name="Qian P."/>
        </authorList>
    </citation>
    <scope>NUCLEOTIDE SEQUENCE [LARGE SCALE GENOMIC DNA]</scope>
    <source>
        <strain evidence="9 10">MCCC 1A02072</strain>
    </source>
</reference>
<dbReference type="GO" id="GO:0042351">
    <property type="term" value="P:'de novo' GDP-L-fucose biosynthetic process"/>
    <property type="evidence" value="ECO:0007669"/>
    <property type="project" value="TreeGrafter"/>
</dbReference>
<evidence type="ECO:0000256" key="1">
    <source>
        <dbReference type="ARBA" id="ARBA00000188"/>
    </source>
</evidence>
<comment type="caution">
    <text evidence="9">The sequence shown here is derived from an EMBL/GenBank/DDBJ whole genome shotgun (WGS) entry which is preliminary data.</text>
</comment>
<dbReference type="InterPro" id="IPR016040">
    <property type="entry name" value="NAD(P)-bd_dom"/>
</dbReference>
<keyword evidence="5" id="KW-0536">Nodulation</keyword>
<name>A0A154LAJ0_9PROT</name>
<dbReference type="GO" id="GO:0008446">
    <property type="term" value="F:GDP-mannose 4,6-dehydratase activity"/>
    <property type="evidence" value="ECO:0007669"/>
    <property type="project" value="UniProtKB-EC"/>
</dbReference>
<evidence type="ECO:0000256" key="4">
    <source>
        <dbReference type="ARBA" id="ARBA00011989"/>
    </source>
</evidence>
<dbReference type="EMBL" id="LPVY01000005">
    <property type="protein sequence ID" value="KZB67038.1"/>
    <property type="molecule type" value="Genomic_DNA"/>
</dbReference>
<evidence type="ECO:0000313" key="10">
    <source>
        <dbReference type="Proteomes" id="UP000076335"/>
    </source>
</evidence>
<evidence type="ECO:0000256" key="6">
    <source>
        <dbReference type="ARBA" id="ARBA00023239"/>
    </source>
</evidence>
<dbReference type="Proteomes" id="UP000076335">
    <property type="component" value="Unassembled WGS sequence"/>
</dbReference>
<evidence type="ECO:0000256" key="5">
    <source>
        <dbReference type="ARBA" id="ARBA00022458"/>
    </source>
</evidence>
<dbReference type="SUPFAM" id="SSF51735">
    <property type="entry name" value="NAD(P)-binding Rossmann-fold domains"/>
    <property type="match status" value="1"/>
</dbReference>
<feature type="domain" description="NAD(P)-binding" evidence="8">
    <location>
        <begin position="6"/>
        <end position="309"/>
    </location>
</feature>
<keyword evidence="6" id="KW-0456">Lyase</keyword>
<dbReference type="RefSeq" id="WP_062950565.1">
    <property type="nucleotide sequence ID" value="NZ_LPVY01000005.1"/>
</dbReference>
<dbReference type="Pfam" id="PF16363">
    <property type="entry name" value="GDP_Man_Dehyd"/>
    <property type="match status" value="1"/>
</dbReference>
<comment type="similarity">
    <text evidence="3">Belongs to the NAD(P)-dependent epimerase/dehydratase family. GDP-mannose 4,6-dehydratase subfamily.</text>
</comment>
<dbReference type="AlphaFoldDB" id="A0A154LAJ0"/>
<evidence type="ECO:0000256" key="2">
    <source>
        <dbReference type="ARBA" id="ARBA00001937"/>
    </source>
</evidence>
<evidence type="ECO:0000313" key="9">
    <source>
        <dbReference type="EMBL" id="KZB67038.1"/>
    </source>
</evidence>
<gene>
    <name evidence="9" type="ORF">AUP42_15130</name>
</gene>
<dbReference type="Gene3D" id="3.40.50.720">
    <property type="entry name" value="NAD(P)-binding Rossmann-like Domain"/>
    <property type="match status" value="1"/>
</dbReference>
<accession>A0A154LAJ0</accession>
<dbReference type="FunFam" id="3.40.50.720:FF:000924">
    <property type="entry name" value="GDP-mannose 4,6 dehydratase"/>
    <property type="match status" value="1"/>
</dbReference>
<proteinExistence type="inferred from homology"/>
<protein>
    <recommendedName>
        <fullName evidence="4">GDP-mannose 4,6-dehydratase</fullName>
        <ecNumber evidence="4">4.2.1.47</ecNumber>
    </recommendedName>
</protein>
<dbReference type="InterPro" id="IPR036291">
    <property type="entry name" value="NAD(P)-bd_dom_sf"/>
</dbReference>
<dbReference type="Gene3D" id="3.90.25.10">
    <property type="entry name" value="UDP-galactose 4-epimerase, domain 1"/>
    <property type="match status" value="1"/>
</dbReference>
<comment type="cofactor">
    <cofactor evidence="2">
        <name>NADP(+)</name>
        <dbReference type="ChEBI" id="CHEBI:58349"/>
    </cofactor>
</comment>
<dbReference type="PANTHER" id="PTHR43715">
    <property type="entry name" value="GDP-MANNOSE 4,6-DEHYDRATASE"/>
    <property type="match status" value="1"/>
</dbReference>
<organism evidence="9 10">
    <name type="scientific">Thalassospira lucentensis</name>
    <dbReference type="NCBI Taxonomy" id="168935"/>
    <lineage>
        <taxon>Bacteria</taxon>
        <taxon>Pseudomonadati</taxon>
        <taxon>Pseudomonadota</taxon>
        <taxon>Alphaproteobacteria</taxon>
        <taxon>Rhodospirillales</taxon>
        <taxon>Thalassospiraceae</taxon>
        <taxon>Thalassospira</taxon>
    </lineage>
</organism>
<comment type="function">
    <text evidence="7">Catalyzes the conversion of GDP-D-mannose to GDP-4-dehydro-6-deoxy-D-mannose.</text>
</comment>
<evidence type="ECO:0000256" key="7">
    <source>
        <dbReference type="ARBA" id="ARBA00059383"/>
    </source>
</evidence>
<sequence>MTKRALIIGIRGQDGSYLGQFLLEKGYEVHGTTRNVSAEKYCRLQHLAISERVQLHSINPQNYKDLIELISTINPDEIYNLSAQSSVGQSFQEPIDTLNSITSVTLNVLEVLRELKSKSKLYNASSSEMFGDTAGQPANECTPLRPHSPYGVAKAAAHWLVKSYRSGYGMFACSGILFNHESPLRDEHFVTQKIVRGAVDILEGKSLTLSLGNSDIIRDWGWAPEYVEGMWHILQHDRPTDFVLATGKPMSLKEFTALTFKCLNLNWEDYVTYDATLFRPYDISVTVGDPQKALVDLGWRARTEPRDVVTLLVEAELLRRKDL</sequence>
<evidence type="ECO:0000256" key="3">
    <source>
        <dbReference type="ARBA" id="ARBA00009263"/>
    </source>
</evidence>
<dbReference type="CDD" id="cd05260">
    <property type="entry name" value="GDP_MD_SDR_e"/>
    <property type="match status" value="1"/>
</dbReference>
<evidence type="ECO:0000259" key="8">
    <source>
        <dbReference type="Pfam" id="PF16363"/>
    </source>
</evidence>